<evidence type="ECO:0000256" key="2">
    <source>
        <dbReference type="ARBA" id="ARBA00022475"/>
    </source>
</evidence>
<evidence type="ECO:0000259" key="8">
    <source>
        <dbReference type="Pfam" id="PF02656"/>
    </source>
</evidence>
<dbReference type="EMBL" id="FUZV01000001">
    <property type="protein sequence ID" value="SKC61390.1"/>
    <property type="molecule type" value="Genomic_DNA"/>
</dbReference>
<dbReference type="STRING" id="428993.SAMN06296058_1583"/>
<evidence type="ECO:0000313" key="9">
    <source>
        <dbReference type="EMBL" id="SKC61390.1"/>
    </source>
</evidence>
<keyword evidence="2" id="KW-1003">Cell membrane</keyword>
<keyword evidence="10" id="KW-1185">Reference proteome</keyword>
<feature type="domain" description="DUF202" evidence="8">
    <location>
        <begin position="27"/>
        <end position="103"/>
    </location>
</feature>
<feature type="region of interest" description="Disordered" evidence="6">
    <location>
        <begin position="1"/>
        <end position="20"/>
    </location>
</feature>
<dbReference type="AlphaFoldDB" id="A0A1T5KCP6"/>
<gene>
    <name evidence="9" type="ORF">SAMN06296058_1583</name>
</gene>
<evidence type="ECO:0000256" key="7">
    <source>
        <dbReference type="SAM" id="Phobius"/>
    </source>
</evidence>
<protein>
    <submittedName>
        <fullName evidence="9">Putative membrane protein</fullName>
    </submittedName>
</protein>
<keyword evidence="3 7" id="KW-0812">Transmembrane</keyword>
<dbReference type="GO" id="GO:0005886">
    <property type="term" value="C:plasma membrane"/>
    <property type="evidence" value="ECO:0007669"/>
    <property type="project" value="UniProtKB-SubCell"/>
</dbReference>
<accession>A0A1T5KCP6</accession>
<name>A0A1T5KCP6_9GAMM</name>
<evidence type="ECO:0000256" key="5">
    <source>
        <dbReference type="ARBA" id="ARBA00023136"/>
    </source>
</evidence>
<dbReference type="InterPro" id="IPR052053">
    <property type="entry name" value="IM_YidH-like"/>
</dbReference>
<evidence type="ECO:0000256" key="1">
    <source>
        <dbReference type="ARBA" id="ARBA00004651"/>
    </source>
</evidence>
<sequence length="139" mass="15166">MPCMQSNEEVSAPASGGSLSTDLARGRTHFANERTHLAYLRTTVSLIGFGITINRFSMYLVQNDQAPQGKLLLRDAGNAGLGMVLLGLALLLWSIARYWKVDKEIDAGFIKPRHRGTIAFSVGLLVLGGITALWLFLPH</sequence>
<keyword evidence="4 7" id="KW-1133">Transmembrane helix</keyword>
<proteinExistence type="predicted"/>
<feature type="transmembrane region" description="Helical" evidence="7">
    <location>
        <begin position="76"/>
        <end position="96"/>
    </location>
</feature>
<feature type="transmembrane region" description="Helical" evidence="7">
    <location>
        <begin position="117"/>
        <end position="137"/>
    </location>
</feature>
<comment type="subcellular location">
    <subcellularLocation>
        <location evidence="1">Cell membrane</location>
        <topology evidence="1">Multi-pass membrane protein</topology>
    </subcellularLocation>
</comment>
<dbReference type="Proteomes" id="UP000190341">
    <property type="component" value="Unassembled WGS sequence"/>
</dbReference>
<evidence type="ECO:0000256" key="3">
    <source>
        <dbReference type="ARBA" id="ARBA00022692"/>
    </source>
</evidence>
<dbReference type="InterPro" id="IPR003807">
    <property type="entry name" value="DUF202"/>
</dbReference>
<evidence type="ECO:0000256" key="6">
    <source>
        <dbReference type="SAM" id="MobiDB-lite"/>
    </source>
</evidence>
<evidence type="ECO:0000256" key="4">
    <source>
        <dbReference type="ARBA" id="ARBA00022989"/>
    </source>
</evidence>
<dbReference type="PANTHER" id="PTHR34187">
    <property type="entry name" value="FGR18P"/>
    <property type="match status" value="1"/>
</dbReference>
<reference evidence="9 10" key="1">
    <citation type="submission" date="2017-02" db="EMBL/GenBank/DDBJ databases">
        <authorList>
            <person name="Peterson S.W."/>
        </authorList>
    </citation>
    <scope>NUCLEOTIDE SEQUENCE [LARGE SCALE GENOMIC DNA]</scope>
    <source>
        <strain evidence="9 10">P15</strain>
    </source>
</reference>
<dbReference type="PANTHER" id="PTHR34187:SF2">
    <property type="entry name" value="DUF202 DOMAIN-CONTAINING PROTEIN"/>
    <property type="match status" value="1"/>
</dbReference>
<dbReference type="Pfam" id="PF02656">
    <property type="entry name" value="DUF202"/>
    <property type="match status" value="1"/>
</dbReference>
<evidence type="ECO:0000313" key="10">
    <source>
        <dbReference type="Proteomes" id="UP000190341"/>
    </source>
</evidence>
<organism evidence="9 10">
    <name type="scientific">Pseudoxanthomonas indica</name>
    <dbReference type="NCBI Taxonomy" id="428993"/>
    <lineage>
        <taxon>Bacteria</taxon>
        <taxon>Pseudomonadati</taxon>
        <taxon>Pseudomonadota</taxon>
        <taxon>Gammaproteobacteria</taxon>
        <taxon>Lysobacterales</taxon>
        <taxon>Lysobacteraceae</taxon>
        <taxon>Pseudoxanthomonas</taxon>
    </lineage>
</organism>
<feature type="transmembrane region" description="Helical" evidence="7">
    <location>
        <begin position="37"/>
        <end position="56"/>
    </location>
</feature>
<keyword evidence="5 7" id="KW-0472">Membrane</keyword>